<dbReference type="EC" id="4.2.1.96" evidence="3"/>
<dbReference type="GO" id="GO:0005739">
    <property type="term" value="C:mitochondrion"/>
    <property type="evidence" value="ECO:0007669"/>
    <property type="project" value="TreeGrafter"/>
</dbReference>
<organism evidence="6 7">
    <name type="scientific">Rhamnella rubrinervis</name>
    <dbReference type="NCBI Taxonomy" id="2594499"/>
    <lineage>
        <taxon>Eukaryota</taxon>
        <taxon>Viridiplantae</taxon>
        <taxon>Streptophyta</taxon>
        <taxon>Embryophyta</taxon>
        <taxon>Tracheophyta</taxon>
        <taxon>Spermatophyta</taxon>
        <taxon>Magnoliopsida</taxon>
        <taxon>eudicotyledons</taxon>
        <taxon>Gunneridae</taxon>
        <taxon>Pentapetalae</taxon>
        <taxon>rosids</taxon>
        <taxon>fabids</taxon>
        <taxon>Rosales</taxon>
        <taxon>Rhamnaceae</taxon>
        <taxon>rhamnoid group</taxon>
        <taxon>Rhamneae</taxon>
        <taxon>Rhamnella</taxon>
    </lineage>
</organism>
<dbReference type="PANTHER" id="PTHR12599">
    <property type="entry name" value="PTERIN-4-ALPHA-CARBINOLAMINE DEHYDRATASE"/>
    <property type="match status" value="1"/>
</dbReference>
<evidence type="ECO:0000256" key="4">
    <source>
        <dbReference type="ARBA" id="ARBA00023239"/>
    </source>
</evidence>
<dbReference type="OrthoDB" id="277398at2759"/>
<comment type="catalytic activity">
    <reaction evidence="1">
        <text>(4aS,6R)-4a-hydroxy-L-erythro-5,6,7,8-tetrahydrobiopterin = (6R)-L-erythro-6,7-dihydrobiopterin + H2O</text>
        <dbReference type="Rhea" id="RHEA:11920"/>
        <dbReference type="ChEBI" id="CHEBI:15377"/>
        <dbReference type="ChEBI" id="CHEBI:15642"/>
        <dbReference type="ChEBI" id="CHEBI:43120"/>
        <dbReference type="EC" id="4.2.1.96"/>
    </reaction>
</comment>
<keyword evidence="4" id="KW-0456">Lyase</keyword>
<evidence type="ECO:0000313" key="7">
    <source>
        <dbReference type="Proteomes" id="UP000796880"/>
    </source>
</evidence>
<evidence type="ECO:0000256" key="1">
    <source>
        <dbReference type="ARBA" id="ARBA00001554"/>
    </source>
</evidence>
<dbReference type="InterPro" id="IPR001533">
    <property type="entry name" value="Pterin_deHydtase"/>
</dbReference>
<dbReference type="PANTHER" id="PTHR12599:SF0">
    <property type="entry name" value="PTERIN-4-ALPHA-CARBINOLAMINE DEHYDRATASE"/>
    <property type="match status" value="1"/>
</dbReference>
<comment type="caution">
    <text evidence="6">The sequence shown here is derived from an EMBL/GenBank/DDBJ whole genome shotgun (WGS) entry which is preliminary data.</text>
</comment>
<dbReference type="Proteomes" id="UP000796880">
    <property type="component" value="Unassembled WGS sequence"/>
</dbReference>
<evidence type="ECO:0000313" key="6">
    <source>
        <dbReference type="EMBL" id="KAF3449877.1"/>
    </source>
</evidence>
<dbReference type="Gene3D" id="3.30.1360.20">
    <property type="entry name" value="Transcriptional coactivator/pterin dehydratase"/>
    <property type="match status" value="1"/>
</dbReference>
<reference evidence="6" key="1">
    <citation type="submission" date="2020-03" db="EMBL/GenBank/DDBJ databases">
        <title>A high-quality chromosome-level genome assembly of a woody plant with both climbing and erect habits, Rhamnella rubrinervis.</title>
        <authorList>
            <person name="Lu Z."/>
            <person name="Yang Y."/>
            <person name="Zhu X."/>
            <person name="Sun Y."/>
        </authorList>
    </citation>
    <scope>NUCLEOTIDE SEQUENCE</scope>
    <source>
        <strain evidence="6">BYM</strain>
        <tissue evidence="6">Leaf</tissue>
    </source>
</reference>
<proteinExistence type="inferred from homology"/>
<dbReference type="GO" id="GO:0006729">
    <property type="term" value="P:tetrahydrobiopterin biosynthetic process"/>
    <property type="evidence" value="ECO:0007669"/>
    <property type="project" value="InterPro"/>
</dbReference>
<evidence type="ECO:0000256" key="3">
    <source>
        <dbReference type="ARBA" id="ARBA00013252"/>
    </source>
</evidence>
<dbReference type="EMBL" id="VOIH02000003">
    <property type="protein sequence ID" value="KAF3449877.1"/>
    <property type="molecule type" value="Genomic_DNA"/>
</dbReference>
<evidence type="ECO:0000256" key="2">
    <source>
        <dbReference type="ARBA" id="ARBA00006472"/>
    </source>
</evidence>
<protein>
    <recommendedName>
        <fullName evidence="3">4a-hydroxytetrahydrobiopterin dehydratase</fullName>
        <ecNumber evidence="3">4.2.1.96</ecNumber>
    </recommendedName>
    <alternativeName>
        <fullName evidence="5">4-alpha-hydroxy-tetrahydropterin dehydratase</fullName>
    </alternativeName>
</protein>
<dbReference type="Pfam" id="PF01329">
    <property type="entry name" value="Pterin_4a"/>
    <property type="match status" value="1"/>
</dbReference>
<evidence type="ECO:0000256" key="5">
    <source>
        <dbReference type="ARBA" id="ARBA00030497"/>
    </source>
</evidence>
<dbReference type="CDD" id="cd00913">
    <property type="entry name" value="PCD_DCoH_subfamily_a"/>
    <property type="match status" value="1"/>
</dbReference>
<gene>
    <name evidence="6" type="ORF">FNV43_RR05956</name>
</gene>
<dbReference type="GO" id="GO:0008124">
    <property type="term" value="F:4-alpha-hydroxytetrahydrobiopterin dehydratase activity"/>
    <property type="evidence" value="ECO:0007669"/>
    <property type="project" value="UniProtKB-EC"/>
</dbReference>
<dbReference type="SUPFAM" id="SSF55248">
    <property type="entry name" value="PCD-like"/>
    <property type="match status" value="1"/>
</dbReference>
<sequence>MTRVFQLCLLPLSKPKVPKTSLFQSVLGAHGRSGTRIFEILQNNVGVSPTRNSVSGFRTFCTSKGDLAAKKCVACNSKDLRPMTEEAANNLITKVDGWNLVHEGGVLKLNRSWSLKSFTKGLELFKLVADVAEAEGHHPDLHLVGWNNVTIEIWTHAVGGLTENDFILAAKINEIQIQHLLRREPAKKQGH</sequence>
<dbReference type="AlphaFoldDB" id="A0A8K0HC77"/>
<dbReference type="InterPro" id="IPR036428">
    <property type="entry name" value="PCD_sf"/>
</dbReference>
<keyword evidence="7" id="KW-1185">Reference proteome</keyword>
<accession>A0A8K0HC77</accession>
<comment type="similarity">
    <text evidence="2">Belongs to the pterin-4-alpha-carbinolamine dehydratase family.</text>
</comment>
<name>A0A8K0HC77_9ROSA</name>